<dbReference type="Proteomes" id="UP001151760">
    <property type="component" value="Unassembled WGS sequence"/>
</dbReference>
<dbReference type="PANTHER" id="PTHR45786:SF74">
    <property type="entry name" value="ATP-DEPENDENT DNA HELICASE"/>
    <property type="match status" value="1"/>
</dbReference>
<evidence type="ECO:0000259" key="2">
    <source>
        <dbReference type="PROSITE" id="PS50157"/>
    </source>
</evidence>
<reference evidence="3" key="1">
    <citation type="journal article" date="2022" name="Int. J. Mol. Sci.">
        <title>Draft Genome of Tanacetum Coccineum: Genomic Comparison of Closely Related Tanacetum-Family Plants.</title>
        <authorList>
            <person name="Yamashiro T."/>
            <person name="Shiraishi A."/>
            <person name="Nakayama K."/>
            <person name="Satake H."/>
        </authorList>
    </citation>
    <scope>NUCLEOTIDE SEQUENCE</scope>
</reference>
<dbReference type="PANTHER" id="PTHR45786">
    <property type="entry name" value="DNA BINDING PROTEIN-LIKE"/>
    <property type="match status" value="1"/>
</dbReference>
<evidence type="ECO:0000256" key="1">
    <source>
        <dbReference type="PROSITE-ProRule" id="PRU00042"/>
    </source>
</evidence>
<reference evidence="3" key="2">
    <citation type="submission" date="2022-01" db="EMBL/GenBank/DDBJ databases">
        <authorList>
            <person name="Yamashiro T."/>
            <person name="Shiraishi A."/>
            <person name="Satake H."/>
            <person name="Nakayama K."/>
        </authorList>
    </citation>
    <scope>NUCLEOTIDE SEQUENCE</scope>
</reference>
<organism evidence="3 4">
    <name type="scientific">Tanacetum coccineum</name>
    <dbReference type="NCBI Taxonomy" id="301880"/>
    <lineage>
        <taxon>Eukaryota</taxon>
        <taxon>Viridiplantae</taxon>
        <taxon>Streptophyta</taxon>
        <taxon>Embryophyta</taxon>
        <taxon>Tracheophyta</taxon>
        <taxon>Spermatophyta</taxon>
        <taxon>Magnoliopsida</taxon>
        <taxon>eudicotyledons</taxon>
        <taxon>Gunneridae</taxon>
        <taxon>Pentapetalae</taxon>
        <taxon>asterids</taxon>
        <taxon>campanulids</taxon>
        <taxon>Asterales</taxon>
        <taxon>Asteraceae</taxon>
        <taxon>Asteroideae</taxon>
        <taxon>Anthemideae</taxon>
        <taxon>Anthemidinae</taxon>
        <taxon>Tanacetum</taxon>
    </lineage>
</organism>
<gene>
    <name evidence="3" type="ORF">Tco_0800650</name>
</gene>
<keyword evidence="1" id="KW-0862">Zinc</keyword>
<dbReference type="PROSITE" id="PS50157">
    <property type="entry name" value="ZINC_FINGER_C2H2_2"/>
    <property type="match status" value="1"/>
</dbReference>
<protein>
    <submittedName>
        <fullName evidence="3">Helitron helicase-like domain-containing protein</fullName>
    </submittedName>
</protein>
<dbReference type="InterPro" id="IPR013087">
    <property type="entry name" value="Znf_C2H2_type"/>
</dbReference>
<keyword evidence="4" id="KW-1185">Reference proteome</keyword>
<evidence type="ECO:0000313" key="3">
    <source>
        <dbReference type="EMBL" id="GJS93682.1"/>
    </source>
</evidence>
<comment type="caution">
    <text evidence="3">The sequence shown here is derived from an EMBL/GenBank/DDBJ whole genome shotgun (WGS) entry which is preliminary data.</text>
</comment>
<proteinExistence type="predicted"/>
<name>A0ABQ4ZX14_9ASTR</name>
<sequence>MFIVILLWKGYHRKSQALLYVGLSASHKQLSSIDTTVLSRPTSLNAAVTNNVTNAQPVFNDSPDTMFLLNKSQSFGMGCEPCAIANSGFLLTTIDTTGFRPTGSTHVGPLASTPSKRAHYNIFQRMLPSEGSPSKSSRSSTLRVRNRRLPKFTCVSYMYNDLRDCDHQCHHCGAAFQFSERLKGHSNSHRPEYHLCYGGGKFYMEPNPDPPEYIKRLLQNRHFMENIRAYNQMFRMTSFGAKIDEAINNERWPYIFKVSGQVYHWI</sequence>
<dbReference type="PROSITE" id="PS00028">
    <property type="entry name" value="ZINC_FINGER_C2H2_1"/>
    <property type="match status" value="1"/>
</dbReference>
<accession>A0ABQ4ZX14</accession>
<evidence type="ECO:0000313" key="4">
    <source>
        <dbReference type="Proteomes" id="UP001151760"/>
    </source>
</evidence>
<dbReference type="EMBL" id="BQNB010011675">
    <property type="protein sequence ID" value="GJS93682.1"/>
    <property type="molecule type" value="Genomic_DNA"/>
</dbReference>
<feature type="domain" description="C2H2-type" evidence="2">
    <location>
        <begin position="167"/>
        <end position="194"/>
    </location>
</feature>
<keyword evidence="1" id="KW-0479">Metal-binding</keyword>
<keyword evidence="1" id="KW-0863">Zinc-finger</keyword>